<evidence type="ECO:0000313" key="2">
    <source>
        <dbReference type="EMBL" id="AEH51267.1"/>
    </source>
</evidence>
<dbReference type="STRING" id="688269.Theth_1195"/>
<dbReference type="Gene3D" id="3.30.1180.10">
    <property type="match status" value="1"/>
</dbReference>
<dbReference type="PANTHER" id="PTHR33434">
    <property type="entry name" value="DEGV DOMAIN-CONTAINING PROTEIN DR_1986-RELATED"/>
    <property type="match status" value="1"/>
</dbReference>
<gene>
    <name evidence="2" type="ORF">Theth_1195</name>
</gene>
<sequence length="273" mass="30642">MNCAIVVDSTIDIPEDYVCPIPLYILPLRIFIDNKEYKDRVDISCEEIYEELEKGKKITTSLPSPSDALSLLQKLSKQFEQIVVLTVSSKLSGTFNMIKMLVEQMSLKKVNVFDTKAVSGKIFHIVQRVAADLLKGEKITQEKILEYNKSSLMLFVLNSLEYLKKGGRIGKLSAFMGKLFNLKPILSIDEEGEVYKVTTAKSEEQMIDKIVELVERFAPDRRTVYAGYGKKTMERLVFKLQEKLGKIAGLARIGPAVAAHAGPETFGVLVVKE</sequence>
<evidence type="ECO:0000313" key="3">
    <source>
        <dbReference type="Proteomes" id="UP000006804"/>
    </source>
</evidence>
<keyword evidence="3" id="KW-1185">Reference proteome</keyword>
<dbReference type="Gene3D" id="3.40.50.10170">
    <property type="match status" value="1"/>
</dbReference>
<dbReference type="AlphaFoldDB" id="F7YTP5"/>
<dbReference type="KEGG" id="tta:Theth_1195"/>
<organism evidence="2 3">
    <name type="scientific">Pseudothermotoga thermarum DSM 5069</name>
    <dbReference type="NCBI Taxonomy" id="688269"/>
    <lineage>
        <taxon>Bacteria</taxon>
        <taxon>Thermotogati</taxon>
        <taxon>Thermotogota</taxon>
        <taxon>Thermotogae</taxon>
        <taxon>Thermotogales</taxon>
        <taxon>Thermotogaceae</taxon>
        <taxon>Pseudothermotoga</taxon>
    </lineage>
</organism>
<dbReference type="Pfam" id="PF02645">
    <property type="entry name" value="DegV"/>
    <property type="match status" value="1"/>
</dbReference>
<dbReference type="HOGENOM" id="CLU_048251_3_0_0"/>
<dbReference type="PANTHER" id="PTHR33434:SF2">
    <property type="entry name" value="FATTY ACID-BINDING PROTEIN TM_1468"/>
    <property type="match status" value="1"/>
</dbReference>
<evidence type="ECO:0000256" key="1">
    <source>
        <dbReference type="ARBA" id="ARBA00023121"/>
    </source>
</evidence>
<accession>F7YTP5</accession>
<protein>
    <submittedName>
        <fullName evidence="2">DegV family protein</fullName>
    </submittedName>
</protein>
<reference evidence="2 3" key="1">
    <citation type="submission" date="2010-11" db="EMBL/GenBank/DDBJ databases">
        <title>The complete genome of Thermotoga thermarum DSM 5069.</title>
        <authorList>
            <consortium name="US DOE Joint Genome Institute (JGI-PGF)"/>
            <person name="Lucas S."/>
            <person name="Copeland A."/>
            <person name="Lapidus A."/>
            <person name="Bruce D."/>
            <person name="Goodwin L."/>
            <person name="Pitluck S."/>
            <person name="Kyrpides N."/>
            <person name="Mavromatis K."/>
            <person name="Ivanova N."/>
            <person name="Zeytun A."/>
            <person name="Brettin T."/>
            <person name="Detter J.C."/>
            <person name="Tapia R."/>
            <person name="Han C."/>
            <person name="Land M."/>
            <person name="Hauser L."/>
            <person name="Markowitz V."/>
            <person name="Cheng J.-F."/>
            <person name="Hugenholtz P."/>
            <person name="Woyke T."/>
            <person name="Wu D."/>
            <person name="Spring S."/>
            <person name="Schroeder M."/>
            <person name="Brambilla E."/>
            <person name="Klenk H.-P."/>
            <person name="Eisen J.A."/>
        </authorList>
    </citation>
    <scope>NUCLEOTIDE SEQUENCE [LARGE SCALE GENOMIC DNA]</scope>
    <source>
        <strain evidence="2 3">DSM 5069</strain>
    </source>
</reference>
<dbReference type="SUPFAM" id="SSF82549">
    <property type="entry name" value="DAK1/DegV-like"/>
    <property type="match status" value="1"/>
</dbReference>
<dbReference type="InterPro" id="IPR043168">
    <property type="entry name" value="DegV_C"/>
</dbReference>
<dbReference type="PROSITE" id="PS51482">
    <property type="entry name" value="DEGV"/>
    <property type="match status" value="1"/>
</dbReference>
<dbReference type="PATRIC" id="fig|688269.3.peg.1231"/>
<dbReference type="Proteomes" id="UP000006804">
    <property type="component" value="Chromosome"/>
</dbReference>
<name>F7YTP5_9THEM</name>
<dbReference type="eggNOG" id="COG1307">
    <property type="taxonomic scope" value="Bacteria"/>
</dbReference>
<dbReference type="InterPro" id="IPR003797">
    <property type="entry name" value="DegV"/>
</dbReference>
<dbReference type="InterPro" id="IPR050270">
    <property type="entry name" value="DegV_domain_contain"/>
</dbReference>
<proteinExistence type="predicted"/>
<dbReference type="NCBIfam" id="TIGR00762">
    <property type="entry name" value="DegV"/>
    <property type="match status" value="1"/>
</dbReference>
<dbReference type="OrthoDB" id="44900at2"/>
<dbReference type="GO" id="GO:0008289">
    <property type="term" value="F:lipid binding"/>
    <property type="evidence" value="ECO:0007669"/>
    <property type="project" value="UniProtKB-KW"/>
</dbReference>
<dbReference type="RefSeq" id="WP_013932486.1">
    <property type="nucleotide sequence ID" value="NC_015707.1"/>
</dbReference>
<keyword evidence="1" id="KW-0446">Lipid-binding</keyword>
<dbReference type="EMBL" id="CP002351">
    <property type="protein sequence ID" value="AEH51267.1"/>
    <property type="molecule type" value="Genomic_DNA"/>
</dbReference>